<dbReference type="GO" id="GO:0004674">
    <property type="term" value="F:protein serine/threonine kinase activity"/>
    <property type="evidence" value="ECO:0007669"/>
    <property type="project" value="UniProtKB-KW"/>
</dbReference>
<dbReference type="EMBL" id="JRHA01000004">
    <property type="protein sequence ID" value="PQK13900.1"/>
    <property type="molecule type" value="Genomic_DNA"/>
</dbReference>
<keyword evidence="5" id="KW-0067">ATP-binding</keyword>
<dbReference type="PANTHER" id="PTHR45646:SF11">
    <property type="entry name" value="SERINE_THREONINE-PROTEIN KINASE DOA"/>
    <property type="match status" value="1"/>
</dbReference>
<dbReference type="AlphaFoldDB" id="A0A2S7YCI1"/>
<dbReference type="Gene3D" id="3.30.200.20">
    <property type="entry name" value="Phosphorylase Kinase, domain 1"/>
    <property type="match status" value="1"/>
</dbReference>
<dbReference type="SMART" id="SM00220">
    <property type="entry name" value="S_TKc"/>
    <property type="match status" value="1"/>
</dbReference>
<proteinExistence type="predicted"/>
<dbReference type="OrthoDB" id="4864229at2759"/>
<gene>
    <name evidence="7" type="ORF">BB8028_0004g08310</name>
</gene>
<dbReference type="SUPFAM" id="SSF56112">
    <property type="entry name" value="Protein kinase-like (PK-like)"/>
    <property type="match status" value="1"/>
</dbReference>
<dbReference type="GO" id="GO:0005634">
    <property type="term" value="C:nucleus"/>
    <property type="evidence" value="ECO:0007669"/>
    <property type="project" value="TreeGrafter"/>
</dbReference>
<protein>
    <recommendedName>
        <fullName evidence="6">Protein kinase domain-containing protein</fullName>
    </recommendedName>
</protein>
<keyword evidence="3" id="KW-0547">Nucleotide-binding</keyword>
<dbReference type="Pfam" id="PF00069">
    <property type="entry name" value="Pkinase"/>
    <property type="match status" value="1"/>
</dbReference>
<dbReference type="GO" id="GO:0043484">
    <property type="term" value="P:regulation of RNA splicing"/>
    <property type="evidence" value="ECO:0007669"/>
    <property type="project" value="TreeGrafter"/>
</dbReference>
<keyword evidence="1" id="KW-0723">Serine/threonine-protein kinase</keyword>
<dbReference type="PROSITE" id="PS50011">
    <property type="entry name" value="PROTEIN_KINASE_DOM"/>
    <property type="match status" value="1"/>
</dbReference>
<keyword evidence="4" id="KW-0418">Kinase</keyword>
<feature type="domain" description="Protein kinase" evidence="6">
    <location>
        <begin position="1"/>
        <end position="303"/>
    </location>
</feature>
<dbReference type="GO" id="GO:0005524">
    <property type="term" value="F:ATP binding"/>
    <property type="evidence" value="ECO:0007669"/>
    <property type="project" value="UniProtKB-KW"/>
</dbReference>
<reference evidence="7 8" key="1">
    <citation type="submission" date="2016-07" db="EMBL/GenBank/DDBJ databases">
        <title>Comparative genomics of the entomopathogenic fungus Beauveria bassiana.</title>
        <authorList>
            <person name="Valero Jimenez C.A."/>
            <person name="Zwaan B.J."/>
            <person name="Van Kan J.A."/>
            <person name="Takken W."/>
            <person name="Debets A.J."/>
            <person name="Schoustra S.E."/>
            <person name="Koenraadt C.J."/>
        </authorList>
    </citation>
    <scope>NUCLEOTIDE SEQUENCE [LARGE SCALE GENOMIC DNA]</scope>
    <source>
        <strain evidence="7 8">ARSEF 8028</strain>
    </source>
</reference>
<evidence type="ECO:0000256" key="5">
    <source>
        <dbReference type="ARBA" id="ARBA00022840"/>
    </source>
</evidence>
<evidence type="ECO:0000259" key="6">
    <source>
        <dbReference type="PROSITE" id="PS50011"/>
    </source>
</evidence>
<evidence type="ECO:0000256" key="1">
    <source>
        <dbReference type="ARBA" id="ARBA00022527"/>
    </source>
</evidence>
<organism evidence="7 8">
    <name type="scientific">Beauveria bassiana</name>
    <name type="common">White muscardine disease fungus</name>
    <name type="synonym">Tritirachium shiotae</name>
    <dbReference type="NCBI Taxonomy" id="176275"/>
    <lineage>
        <taxon>Eukaryota</taxon>
        <taxon>Fungi</taxon>
        <taxon>Dikarya</taxon>
        <taxon>Ascomycota</taxon>
        <taxon>Pezizomycotina</taxon>
        <taxon>Sordariomycetes</taxon>
        <taxon>Hypocreomycetidae</taxon>
        <taxon>Hypocreales</taxon>
        <taxon>Cordycipitaceae</taxon>
        <taxon>Beauveria</taxon>
    </lineage>
</organism>
<dbReference type="Gene3D" id="1.10.510.10">
    <property type="entry name" value="Transferase(Phosphotransferase) domain 1"/>
    <property type="match status" value="1"/>
</dbReference>
<dbReference type="Proteomes" id="UP000237441">
    <property type="component" value="Unassembled WGS sequence"/>
</dbReference>
<comment type="caution">
    <text evidence="7">The sequence shown here is derived from an EMBL/GenBank/DDBJ whole genome shotgun (WGS) entry which is preliminary data.</text>
</comment>
<dbReference type="PANTHER" id="PTHR45646">
    <property type="entry name" value="SERINE/THREONINE-PROTEIN KINASE DOA-RELATED"/>
    <property type="match status" value="1"/>
</dbReference>
<dbReference type="InterPro" id="IPR051175">
    <property type="entry name" value="CLK_kinases"/>
</dbReference>
<dbReference type="InterPro" id="IPR011009">
    <property type="entry name" value="Kinase-like_dom_sf"/>
</dbReference>
<evidence type="ECO:0000256" key="2">
    <source>
        <dbReference type="ARBA" id="ARBA00022679"/>
    </source>
</evidence>
<dbReference type="InterPro" id="IPR000719">
    <property type="entry name" value="Prot_kinase_dom"/>
</dbReference>
<name>A0A2S7YCI1_BEABA</name>
<evidence type="ECO:0000256" key="4">
    <source>
        <dbReference type="ARBA" id="ARBA00022777"/>
    </source>
</evidence>
<sequence length="312" mass="35490">MQQSKNEMAVLDYLKSSPVQKHPGKAFVREILDSFEIPGPKGLHTCLVYKPLGMTFTELRNRMPQGRFEPRMLQGALQILLISLDYLHKNTVVHTDISPNNLLCGANDMAPFQQLEKSEQAQASTRKVLGDRTIYLSRQTPKTDGDPVLADLGSARFGQEQYEGDIMPLVYRAPEVILSIGWSSKVDIWSVGVMVWDLLEGKRLFLNKKDGVNDDEQHLAEMVALIGPPPLEFLRRSERFARYFSESGKWLGSVAVPTTSLEERVTQLEGQDKALLLSFVRRALRWLPEERPPADEIVYDDWLMQRYSELNA</sequence>
<evidence type="ECO:0000256" key="3">
    <source>
        <dbReference type="ARBA" id="ARBA00022741"/>
    </source>
</evidence>
<evidence type="ECO:0000313" key="7">
    <source>
        <dbReference type="EMBL" id="PQK13900.1"/>
    </source>
</evidence>
<keyword evidence="2" id="KW-0808">Transferase</keyword>
<evidence type="ECO:0000313" key="8">
    <source>
        <dbReference type="Proteomes" id="UP000237441"/>
    </source>
</evidence>
<accession>A0A2S7YCI1</accession>